<evidence type="ECO:0000256" key="2">
    <source>
        <dbReference type="ARBA" id="ARBA00008420"/>
    </source>
</evidence>
<evidence type="ECO:0000256" key="9">
    <source>
        <dbReference type="RuleBase" id="RU363066"/>
    </source>
</evidence>
<comment type="similarity">
    <text evidence="2 9">Belongs to the gluconokinase GntK/GntV family.</text>
</comment>
<comment type="caution">
    <text evidence="10">The sequence shown here is derived from an EMBL/GenBank/DDBJ whole genome shotgun (WGS) entry which is preliminary data.</text>
</comment>
<dbReference type="InterPro" id="IPR027417">
    <property type="entry name" value="P-loop_NTPase"/>
</dbReference>
<evidence type="ECO:0000313" key="11">
    <source>
        <dbReference type="Proteomes" id="UP000737171"/>
    </source>
</evidence>
<dbReference type="PANTHER" id="PTHR43442">
    <property type="entry name" value="GLUCONOKINASE-RELATED"/>
    <property type="match status" value="1"/>
</dbReference>
<reference evidence="10 11" key="1">
    <citation type="submission" date="2020-05" db="EMBL/GenBank/DDBJ databases">
        <title>Aquincola sp. isolate from soil.</title>
        <authorList>
            <person name="Han J."/>
            <person name="Kim D.-U."/>
        </authorList>
    </citation>
    <scope>NUCLEOTIDE SEQUENCE [LARGE SCALE GENOMIC DNA]</scope>
    <source>
        <strain evidence="10 11">S2</strain>
    </source>
</reference>
<proteinExistence type="inferred from homology"/>
<dbReference type="SUPFAM" id="SSF52540">
    <property type="entry name" value="P-loop containing nucleoside triphosphate hydrolases"/>
    <property type="match status" value="1"/>
</dbReference>
<keyword evidence="7 9" id="KW-0067">ATP-binding</keyword>
<keyword evidence="11" id="KW-1185">Reference proteome</keyword>
<keyword evidence="4 9" id="KW-0808">Transferase</keyword>
<evidence type="ECO:0000256" key="4">
    <source>
        <dbReference type="ARBA" id="ARBA00022679"/>
    </source>
</evidence>
<evidence type="ECO:0000256" key="8">
    <source>
        <dbReference type="ARBA" id="ARBA00048090"/>
    </source>
</evidence>
<protein>
    <recommendedName>
        <fullName evidence="3 9">Gluconokinase</fullName>
        <ecNumber evidence="3 9">2.7.1.12</ecNumber>
    </recommendedName>
</protein>
<comment type="catalytic activity">
    <reaction evidence="8 9">
        <text>D-gluconate + ATP = 6-phospho-D-gluconate + ADP + H(+)</text>
        <dbReference type="Rhea" id="RHEA:19433"/>
        <dbReference type="ChEBI" id="CHEBI:15378"/>
        <dbReference type="ChEBI" id="CHEBI:18391"/>
        <dbReference type="ChEBI" id="CHEBI:30616"/>
        <dbReference type="ChEBI" id="CHEBI:58759"/>
        <dbReference type="ChEBI" id="CHEBI:456216"/>
        <dbReference type="EC" id="2.7.1.12"/>
    </reaction>
</comment>
<evidence type="ECO:0000256" key="3">
    <source>
        <dbReference type="ARBA" id="ARBA00012054"/>
    </source>
</evidence>
<gene>
    <name evidence="10" type="ORF">HLB44_09390</name>
</gene>
<evidence type="ECO:0000256" key="5">
    <source>
        <dbReference type="ARBA" id="ARBA00022741"/>
    </source>
</evidence>
<evidence type="ECO:0000256" key="7">
    <source>
        <dbReference type="ARBA" id="ARBA00022840"/>
    </source>
</evidence>
<sequence length="166" mass="17602">MASLVVMGVSGCGKSRVGALAAERLGLPLIEGDEFHSEANRTLMRDGVPLTDAHRADWLDALGAELALRPGGAVLTCSALKASYRDRLRAAAPGLRFAWLDLDAAAAQARVAQRSAHFFPAGLVATQFEALEPPLKEPGVLRVDALLPPEAIAQRVVRWITDAALT</sequence>
<organism evidence="10 11">
    <name type="scientific">Pseudaquabacterium terrae</name>
    <dbReference type="NCBI Taxonomy" id="2732868"/>
    <lineage>
        <taxon>Bacteria</taxon>
        <taxon>Pseudomonadati</taxon>
        <taxon>Pseudomonadota</taxon>
        <taxon>Betaproteobacteria</taxon>
        <taxon>Burkholderiales</taxon>
        <taxon>Sphaerotilaceae</taxon>
        <taxon>Pseudaquabacterium</taxon>
    </lineage>
</organism>
<dbReference type="NCBIfam" id="TIGR01313">
    <property type="entry name" value="therm_gnt_kin"/>
    <property type="match status" value="1"/>
</dbReference>
<evidence type="ECO:0000256" key="6">
    <source>
        <dbReference type="ARBA" id="ARBA00022777"/>
    </source>
</evidence>
<evidence type="ECO:0000313" key="10">
    <source>
        <dbReference type="EMBL" id="NRF67195.1"/>
    </source>
</evidence>
<dbReference type="RefSeq" id="WP_173122329.1">
    <property type="nucleotide sequence ID" value="NZ_JABRWJ010000003.1"/>
</dbReference>
<keyword evidence="6 9" id="KW-0418">Kinase</keyword>
<dbReference type="Proteomes" id="UP000737171">
    <property type="component" value="Unassembled WGS sequence"/>
</dbReference>
<comment type="pathway">
    <text evidence="1">Carbohydrate acid metabolism.</text>
</comment>
<dbReference type="InterPro" id="IPR006001">
    <property type="entry name" value="Therm_gnt_kin"/>
</dbReference>
<keyword evidence="5 9" id="KW-0547">Nucleotide-binding</keyword>
<name>A0ABX2EF23_9BURK</name>
<dbReference type="CDD" id="cd02021">
    <property type="entry name" value="GntK"/>
    <property type="match status" value="1"/>
</dbReference>
<dbReference type="Gene3D" id="3.40.50.300">
    <property type="entry name" value="P-loop containing nucleotide triphosphate hydrolases"/>
    <property type="match status" value="1"/>
</dbReference>
<dbReference type="PANTHER" id="PTHR43442:SF3">
    <property type="entry name" value="GLUCONOKINASE-RELATED"/>
    <property type="match status" value="1"/>
</dbReference>
<evidence type="ECO:0000256" key="1">
    <source>
        <dbReference type="ARBA" id="ARBA00004761"/>
    </source>
</evidence>
<accession>A0ABX2EF23</accession>
<dbReference type="EMBL" id="JABRWJ010000003">
    <property type="protein sequence ID" value="NRF67195.1"/>
    <property type="molecule type" value="Genomic_DNA"/>
</dbReference>
<dbReference type="EC" id="2.7.1.12" evidence="3 9"/>
<dbReference type="Pfam" id="PF13671">
    <property type="entry name" value="AAA_33"/>
    <property type="match status" value="1"/>
</dbReference>